<comment type="caution">
    <text evidence="1">The sequence shown here is derived from an EMBL/GenBank/DDBJ whole genome shotgun (WGS) entry which is preliminary data.</text>
</comment>
<keyword evidence="2" id="KW-1185">Reference proteome</keyword>
<dbReference type="Gene3D" id="3.40.30.10">
    <property type="entry name" value="Glutaredoxin"/>
    <property type="match status" value="1"/>
</dbReference>
<dbReference type="InterPro" id="IPR036249">
    <property type="entry name" value="Thioredoxin-like_sf"/>
</dbReference>
<gene>
    <name evidence="1" type="ORF">ABIA69_002356</name>
</gene>
<evidence type="ECO:0000313" key="1">
    <source>
        <dbReference type="EMBL" id="MET4561211.1"/>
    </source>
</evidence>
<reference evidence="1 2" key="1">
    <citation type="submission" date="2024-06" db="EMBL/GenBank/DDBJ databases">
        <title>Sorghum-associated microbial communities from plants grown in Nebraska, USA.</title>
        <authorList>
            <person name="Schachtman D."/>
        </authorList>
    </citation>
    <scope>NUCLEOTIDE SEQUENCE [LARGE SCALE GENOMIC DNA]</scope>
    <source>
        <strain evidence="1 2">736</strain>
    </source>
</reference>
<dbReference type="RefSeq" id="WP_354471905.1">
    <property type="nucleotide sequence ID" value="NZ_JBEPSB010000009.1"/>
</dbReference>
<evidence type="ECO:0000313" key="2">
    <source>
        <dbReference type="Proteomes" id="UP001549363"/>
    </source>
</evidence>
<dbReference type="SUPFAM" id="SSF52833">
    <property type="entry name" value="Thioredoxin-like"/>
    <property type="match status" value="1"/>
</dbReference>
<accession>A0ABV2PJU1</accession>
<dbReference type="Proteomes" id="UP001549363">
    <property type="component" value="Unassembled WGS sequence"/>
</dbReference>
<dbReference type="EMBL" id="JBEPSB010000009">
    <property type="protein sequence ID" value="MET4561211.1"/>
    <property type="molecule type" value="Genomic_DNA"/>
</dbReference>
<protein>
    <recommendedName>
        <fullName evidence="3">Thioredoxin domain-containing protein</fullName>
    </recommendedName>
</protein>
<proteinExistence type="predicted"/>
<organism evidence="1 2">
    <name type="scientific">Lysinibacillus parviboronicapiens</name>
    <dbReference type="NCBI Taxonomy" id="436516"/>
    <lineage>
        <taxon>Bacteria</taxon>
        <taxon>Bacillati</taxon>
        <taxon>Bacillota</taxon>
        <taxon>Bacilli</taxon>
        <taxon>Bacillales</taxon>
        <taxon>Bacillaceae</taxon>
        <taxon>Lysinibacillus</taxon>
    </lineage>
</organism>
<sequence>MSIKSLKQMFMNHRDIREEMDILKIGNVFPLSLENYELSRNTVVCFASLYCKICIDLLPGLSKFNQDFILITDGTESDNEEIIKEFEYSFPVMSLQYDSFHDLVAMTPSVILIDTDGIIQKLKEIDEIGEVISFVEESR</sequence>
<name>A0ABV2PJU1_9BACI</name>
<evidence type="ECO:0008006" key="3">
    <source>
        <dbReference type="Google" id="ProtNLM"/>
    </source>
</evidence>